<dbReference type="EMBL" id="JABXYK010000005">
    <property type="protein sequence ID" value="NVP55662.1"/>
    <property type="molecule type" value="Genomic_DNA"/>
</dbReference>
<evidence type="ECO:0000313" key="5">
    <source>
        <dbReference type="EMBL" id="NVP55662.1"/>
    </source>
</evidence>
<dbReference type="Proteomes" id="UP000659172">
    <property type="component" value="Unassembled WGS sequence"/>
</dbReference>
<reference evidence="5 6" key="1">
    <citation type="submission" date="2020-06" db="EMBL/GenBank/DDBJ databases">
        <title>Rhizobium sp.nov. isolated from the tomato plant.</title>
        <authorList>
            <person name="Thin K.K."/>
            <person name="Zhang X."/>
            <person name="He S."/>
        </authorList>
    </citation>
    <scope>NUCLEOTIDE SEQUENCE [LARGE SCALE GENOMIC DNA]</scope>
    <source>
        <strain evidence="5 6">DBTS2</strain>
    </source>
</reference>
<evidence type="ECO:0000256" key="3">
    <source>
        <dbReference type="ARBA" id="ARBA00023002"/>
    </source>
</evidence>
<dbReference type="Gene3D" id="3.90.700.10">
    <property type="entry name" value="Succinate dehydrogenase/fumarate reductase flavoprotein, catalytic domain"/>
    <property type="match status" value="1"/>
</dbReference>
<dbReference type="InterPro" id="IPR027477">
    <property type="entry name" value="Succ_DH/fumarate_Rdtase_cat_sf"/>
</dbReference>
<dbReference type="PANTHER" id="PTHR43260:SF1">
    <property type="entry name" value="KSDD-LIKE STEROID DEHYDROGENASE RV0785"/>
    <property type="match status" value="1"/>
</dbReference>
<dbReference type="InterPro" id="IPR014614">
    <property type="entry name" value="KsdD_DH"/>
</dbReference>
<evidence type="ECO:0000256" key="2">
    <source>
        <dbReference type="ARBA" id="ARBA00022630"/>
    </source>
</evidence>
<dbReference type="InterPro" id="IPR036188">
    <property type="entry name" value="FAD/NAD-bd_sf"/>
</dbReference>
<dbReference type="Pfam" id="PF00890">
    <property type="entry name" value="FAD_binding_2"/>
    <property type="match status" value="1"/>
</dbReference>
<organism evidence="5 6">
    <name type="scientific">Mycoplana rhizolycopersici</name>
    <dbReference type="NCBI Taxonomy" id="2746702"/>
    <lineage>
        <taxon>Bacteria</taxon>
        <taxon>Pseudomonadati</taxon>
        <taxon>Pseudomonadota</taxon>
        <taxon>Alphaproteobacteria</taxon>
        <taxon>Hyphomicrobiales</taxon>
        <taxon>Rhizobiaceae</taxon>
        <taxon>Mycoplana</taxon>
    </lineage>
</organism>
<comment type="caution">
    <text evidence="5">The sequence shown here is derived from an EMBL/GenBank/DDBJ whole genome shotgun (WGS) entry which is preliminary data.</text>
</comment>
<keyword evidence="6" id="KW-1185">Reference proteome</keyword>
<keyword evidence="3" id="KW-0560">Oxidoreductase</keyword>
<evidence type="ECO:0000259" key="4">
    <source>
        <dbReference type="Pfam" id="PF00890"/>
    </source>
</evidence>
<dbReference type="PANTHER" id="PTHR43260">
    <property type="entry name" value="3-KETOSTEROID-DELTA-1-DEHYDROGENASE"/>
    <property type="match status" value="1"/>
</dbReference>
<dbReference type="PIRSF" id="PIRSF036654">
    <property type="entry name" value="UCP036654"/>
    <property type="match status" value="1"/>
</dbReference>
<dbReference type="RefSeq" id="WP_176949650.1">
    <property type="nucleotide sequence ID" value="NZ_JABXYK010000005.1"/>
</dbReference>
<accession>A0ABX2QD26</accession>
<dbReference type="Gene3D" id="3.50.50.60">
    <property type="entry name" value="FAD/NAD(P)-binding domain"/>
    <property type="match status" value="2"/>
</dbReference>
<proteinExistence type="predicted"/>
<dbReference type="InterPro" id="IPR003953">
    <property type="entry name" value="FAD-dep_OxRdtase_2_FAD-bd"/>
</dbReference>
<comment type="cofactor">
    <cofactor evidence="1">
        <name>FAD</name>
        <dbReference type="ChEBI" id="CHEBI:57692"/>
    </cofactor>
</comment>
<name>A0ABX2QD26_9HYPH</name>
<dbReference type="SUPFAM" id="SSF51905">
    <property type="entry name" value="FAD/NAD(P)-binding domain"/>
    <property type="match status" value="1"/>
</dbReference>
<evidence type="ECO:0000313" key="6">
    <source>
        <dbReference type="Proteomes" id="UP000659172"/>
    </source>
</evidence>
<evidence type="ECO:0000256" key="1">
    <source>
        <dbReference type="ARBA" id="ARBA00001974"/>
    </source>
</evidence>
<feature type="domain" description="FAD-dependent oxidoreductase 2 FAD-binding" evidence="4">
    <location>
        <begin position="4"/>
        <end position="531"/>
    </location>
</feature>
<protein>
    <submittedName>
        <fullName evidence="5">FAD-binding dehydrogenase</fullName>
    </submittedName>
</protein>
<dbReference type="NCBIfam" id="NF009472">
    <property type="entry name" value="PRK12834.1"/>
    <property type="match status" value="1"/>
</dbReference>
<gene>
    <name evidence="5" type="ORF">HV823_10415</name>
</gene>
<keyword evidence="2" id="KW-0285">Flavoprotein</keyword>
<sequence>MDCDVLVIGAGLAGLVAASEAVDRGLRVTVLDQEGEQNLGGQAFWSLGGLFFVDSPEQRRMRIRDSRALARQDWFGSAQFDRPEDHWPRLWAEAYLDFAGGEKRAWLHAQGMRWFPIVGWAERGGGLATGHGNSVPRFHVTWGTGPGVLAPFLRRVREAEAKGRLSFRFRHRVDRLLVDNGAVVGAEGAVLAADPVARGVRSSRDVVAAFSLSADAVVVASGGIGGNHELVRRNWPVDRLGPAPARMVSGVPHHVDGRMLAITQEAGGSVINGDRMWHYTEGLRNWDPIWPNHGIRILPGPSSLWLDADGNRFAAPAMPGFDTLGTLKAITASGHDYSWFILTKAIIKKEFALSGSEQNPDLTGKDIRLLLKRLGRNPPGPVQAFMDKGEDFVVRDRLEDLVAAMNALTGEARLDAAHVSAQVEARDREIDNAFSKDAQTVAIRGARSYLGDRLMRTARPHRMLDPKAGPLIAVRLNLLTRKTLGGLQTDLNGRVLEYSGKPVPGLYAAGEVAGFGGGGVHGYNALEGTFLGGCLFSGRIAGRNVCA</sequence>